<evidence type="ECO:0000256" key="1">
    <source>
        <dbReference type="ARBA" id="ARBA00004141"/>
    </source>
</evidence>
<evidence type="ECO:0000256" key="6">
    <source>
        <dbReference type="SAM" id="Phobius"/>
    </source>
</evidence>
<dbReference type="EMBL" id="CAWYQH010000013">
    <property type="protein sequence ID" value="CAK8674488.1"/>
    <property type="molecule type" value="Genomic_DNA"/>
</dbReference>
<keyword evidence="2 6" id="KW-0812">Transmembrane</keyword>
<comment type="caution">
    <text evidence="8">The sequence shown here is derived from an EMBL/GenBank/DDBJ whole genome shotgun (WGS) entry which is preliminary data.</text>
</comment>
<dbReference type="PANTHER" id="PTHR10924:SF4">
    <property type="entry name" value="GH15861P"/>
    <property type="match status" value="1"/>
</dbReference>
<dbReference type="Proteomes" id="UP001642483">
    <property type="component" value="Unassembled WGS sequence"/>
</dbReference>
<feature type="compositionally biased region" description="Basic and acidic residues" evidence="5">
    <location>
        <begin position="612"/>
        <end position="622"/>
    </location>
</feature>
<dbReference type="PANTHER" id="PTHR10924">
    <property type="entry name" value="MAJOR FACILITATOR SUPERFAMILY PROTEIN-RELATED"/>
    <property type="match status" value="1"/>
</dbReference>
<evidence type="ECO:0000256" key="5">
    <source>
        <dbReference type="SAM" id="MobiDB-lite"/>
    </source>
</evidence>
<evidence type="ECO:0000256" key="3">
    <source>
        <dbReference type="ARBA" id="ARBA00022989"/>
    </source>
</evidence>
<evidence type="ECO:0000256" key="2">
    <source>
        <dbReference type="ARBA" id="ARBA00022692"/>
    </source>
</evidence>
<evidence type="ECO:0000259" key="7">
    <source>
        <dbReference type="PROSITE" id="PS50850"/>
    </source>
</evidence>
<dbReference type="InterPro" id="IPR049680">
    <property type="entry name" value="FLVCR1-2_SLC49-like"/>
</dbReference>
<feature type="transmembrane region" description="Helical" evidence="6">
    <location>
        <begin position="536"/>
        <end position="559"/>
    </location>
</feature>
<feature type="transmembrane region" description="Helical" evidence="6">
    <location>
        <begin position="265"/>
        <end position="290"/>
    </location>
</feature>
<proteinExistence type="predicted"/>
<feature type="compositionally biased region" description="Polar residues" evidence="5">
    <location>
        <begin position="602"/>
        <end position="611"/>
    </location>
</feature>
<dbReference type="SUPFAM" id="SSF103473">
    <property type="entry name" value="MFS general substrate transporter"/>
    <property type="match status" value="1"/>
</dbReference>
<feature type="domain" description="Major facilitator superfamily (MFS) profile" evidence="7">
    <location>
        <begin position="172"/>
        <end position="596"/>
    </location>
</feature>
<comment type="subcellular location">
    <subcellularLocation>
        <location evidence="1">Membrane</location>
        <topology evidence="1">Multi-pass membrane protein</topology>
    </subcellularLocation>
</comment>
<keyword evidence="4 6" id="KW-0472">Membrane</keyword>
<evidence type="ECO:0000313" key="8">
    <source>
        <dbReference type="EMBL" id="CAK8674488.1"/>
    </source>
</evidence>
<reference evidence="8 9" key="1">
    <citation type="submission" date="2024-02" db="EMBL/GenBank/DDBJ databases">
        <authorList>
            <person name="Daric V."/>
            <person name="Darras S."/>
        </authorList>
    </citation>
    <scope>NUCLEOTIDE SEQUENCE [LARGE SCALE GENOMIC DNA]</scope>
</reference>
<feature type="transmembrane region" description="Helical" evidence="6">
    <location>
        <begin position="500"/>
        <end position="524"/>
    </location>
</feature>
<feature type="transmembrane region" description="Helical" evidence="6">
    <location>
        <begin position="302"/>
        <end position="324"/>
    </location>
</feature>
<evidence type="ECO:0000313" key="9">
    <source>
        <dbReference type="Proteomes" id="UP001642483"/>
    </source>
</evidence>
<name>A0ABP0F6V6_CLALP</name>
<keyword evidence="3 6" id="KW-1133">Transmembrane helix</keyword>
<dbReference type="InterPro" id="IPR020846">
    <property type="entry name" value="MFS_dom"/>
</dbReference>
<feature type="transmembrane region" description="Helical" evidence="6">
    <location>
        <begin position="170"/>
        <end position="190"/>
    </location>
</feature>
<feature type="transmembrane region" description="Helical" evidence="6">
    <location>
        <begin position="443"/>
        <end position="462"/>
    </location>
</feature>
<accession>A0ABP0F6V6</accession>
<protein>
    <recommendedName>
        <fullName evidence="7">Major facilitator superfamily (MFS) profile domain-containing protein</fullName>
    </recommendedName>
</protein>
<feature type="transmembrane region" description="Helical" evidence="6">
    <location>
        <begin position="474"/>
        <end position="494"/>
    </location>
</feature>
<dbReference type="PROSITE" id="PS50850">
    <property type="entry name" value="MFS"/>
    <property type="match status" value="1"/>
</dbReference>
<feature type="transmembrane region" description="Helical" evidence="6">
    <location>
        <begin position="239"/>
        <end position="259"/>
    </location>
</feature>
<gene>
    <name evidence="8" type="ORF">CVLEPA_LOCUS4183</name>
</gene>
<dbReference type="InterPro" id="IPR011701">
    <property type="entry name" value="MFS"/>
</dbReference>
<feature type="transmembrane region" description="Helical" evidence="6">
    <location>
        <begin position="402"/>
        <end position="423"/>
    </location>
</feature>
<dbReference type="Gene3D" id="1.20.1250.20">
    <property type="entry name" value="MFS general substrate transporter like domains"/>
    <property type="match status" value="2"/>
</dbReference>
<dbReference type="Pfam" id="PF07690">
    <property type="entry name" value="MFS_1"/>
    <property type="match status" value="1"/>
</dbReference>
<feature type="region of interest" description="Disordered" evidence="5">
    <location>
        <begin position="601"/>
        <end position="631"/>
    </location>
</feature>
<feature type="transmembrane region" description="Helical" evidence="6">
    <location>
        <begin position="210"/>
        <end position="227"/>
    </location>
</feature>
<organism evidence="8 9">
    <name type="scientific">Clavelina lepadiformis</name>
    <name type="common">Light-bulb sea squirt</name>
    <name type="synonym">Ascidia lepadiformis</name>
    <dbReference type="NCBI Taxonomy" id="159417"/>
    <lineage>
        <taxon>Eukaryota</taxon>
        <taxon>Metazoa</taxon>
        <taxon>Chordata</taxon>
        <taxon>Tunicata</taxon>
        <taxon>Ascidiacea</taxon>
        <taxon>Aplousobranchia</taxon>
        <taxon>Clavelinidae</taxon>
        <taxon>Clavelina</taxon>
    </lineage>
</organism>
<dbReference type="InterPro" id="IPR036259">
    <property type="entry name" value="MFS_trans_sf"/>
</dbReference>
<feature type="transmembrane region" description="Helical" evidence="6">
    <location>
        <begin position="344"/>
        <end position="366"/>
    </location>
</feature>
<feature type="transmembrane region" description="Helical" evidence="6">
    <location>
        <begin position="565"/>
        <end position="591"/>
    </location>
</feature>
<keyword evidence="9" id="KW-1185">Reference proteome</keyword>
<sequence>MVEIAESTLCLIPQASAKWYDHDTSCYVDDVSDSSWTDTDDESNELDLSLGSYLPFAKRNKPGNAHLQLLRCDLTSISASQMFKDGNGSLDKKEKMTKLWLDNMPVEKHTNRPGLTESEIYDANDCNKSLYDDTRSIKEEDVGKGNKSDEEMDNWCVINSTGTRATPQRWFVITIVFASILVRSFVSVVFGQVNDIFSTFYDVPPDAADWLTNSGPVGTLLVIPAVAYMGKKKTDLRKLCLLMTGSASVGTCLLTAAMMNRETGFVIAIIGQTTMGANNAIAMSIAPLVAGTWFPESEVATALGISFIAVGVGDSLGTYLPSLVVTSSGTFSGFTPEESVQLKLVIIFLSTALVSIATFLIAVACLEERPNFPPSKAEQKRRKDETSAEEQIVFSPLISKTFVLVAFLYGISSASAANSVALLSSMMRDTFGVSGFVQNIDVISGQVMTTMFVCFSVGPLAAGRVLDKTKRHRTTALVGMFGLALGTTGVTLSFATRRVILVYVSHALLGFFMGVSETTLFEIASEVTYPLPQIQFSSVLVGSWMTFFIFYPVVGRIALSVKLNILTSSAVASLLPTAFSITSFLIALLFLKPELRRKNATSDDVTPSERTPLNHDSVDLHDPVNSTFEQN</sequence>
<evidence type="ECO:0000256" key="4">
    <source>
        <dbReference type="ARBA" id="ARBA00023136"/>
    </source>
</evidence>